<evidence type="ECO:0000313" key="3">
    <source>
        <dbReference type="Proteomes" id="UP000542674"/>
    </source>
</evidence>
<protein>
    <recommendedName>
        <fullName evidence="1">TIR domain-containing protein</fullName>
    </recommendedName>
</protein>
<dbReference type="RefSeq" id="WP_184670155.1">
    <property type="nucleotide sequence ID" value="NZ_BAABAI010000026.1"/>
</dbReference>
<proteinExistence type="predicted"/>
<dbReference type="AlphaFoldDB" id="A0A7W7T4R4"/>
<dbReference type="GO" id="GO:0007165">
    <property type="term" value="P:signal transduction"/>
    <property type="evidence" value="ECO:0007669"/>
    <property type="project" value="InterPro"/>
</dbReference>
<sequence length="411" mass="46583">MKPVWTIFISHSTANQPKDATSCRLLELIVEEFTGGGYEVRYDRDFRAGDDWRPQIYEFVNCSHVGILLLDNRARVDSEWVRTEYDYMFGRHLGQSLKLIVVDVESPDPATGKEWWTNLRIPHGIKYDGDESLISSLRTLMPKFPVDMPVGEFLRIRRLSNRLRPVDFPDVRLRHILDELVGSPAGLPLYPIEMLVYRLLRHQLSDVMIKTLFDAEDLFERLGKSAAERVAEQLAASWIEPVPAAEVLSTAIADKSMVVCGPCVDPLTAKRFVRQGTFWASEGEVQIREFDEMPEPPEDVLAVEVDKAFEYYDWDVEVPGQVRRFVIADVGTDPRAGFAVADEVRSRRRGVVVVLWSRPGADPLAEATPAELADCIVGLPEQTARERVVARQIKKLYRALKVEPLPCPPIA</sequence>
<evidence type="ECO:0000259" key="1">
    <source>
        <dbReference type="Pfam" id="PF13676"/>
    </source>
</evidence>
<dbReference type="Pfam" id="PF13676">
    <property type="entry name" value="TIR_2"/>
    <property type="match status" value="1"/>
</dbReference>
<dbReference type="Proteomes" id="UP000542674">
    <property type="component" value="Unassembled WGS sequence"/>
</dbReference>
<keyword evidence="3" id="KW-1185">Reference proteome</keyword>
<organism evidence="2 3">
    <name type="scientific">Saccharothrix violaceirubra</name>
    <dbReference type="NCBI Taxonomy" id="413306"/>
    <lineage>
        <taxon>Bacteria</taxon>
        <taxon>Bacillati</taxon>
        <taxon>Actinomycetota</taxon>
        <taxon>Actinomycetes</taxon>
        <taxon>Pseudonocardiales</taxon>
        <taxon>Pseudonocardiaceae</taxon>
        <taxon>Saccharothrix</taxon>
    </lineage>
</organism>
<comment type="caution">
    <text evidence="2">The sequence shown here is derived from an EMBL/GenBank/DDBJ whole genome shotgun (WGS) entry which is preliminary data.</text>
</comment>
<accession>A0A7W7T4R4</accession>
<dbReference type="Gene3D" id="3.40.50.10140">
    <property type="entry name" value="Toll/interleukin-1 receptor homology (TIR) domain"/>
    <property type="match status" value="1"/>
</dbReference>
<name>A0A7W7T4R4_9PSEU</name>
<dbReference type="SUPFAM" id="SSF52200">
    <property type="entry name" value="Toll/Interleukin receptor TIR domain"/>
    <property type="match status" value="1"/>
</dbReference>
<dbReference type="InterPro" id="IPR000157">
    <property type="entry name" value="TIR_dom"/>
</dbReference>
<gene>
    <name evidence="2" type="ORF">F4559_003625</name>
</gene>
<dbReference type="InterPro" id="IPR035897">
    <property type="entry name" value="Toll_tir_struct_dom_sf"/>
</dbReference>
<reference evidence="2 3" key="1">
    <citation type="submission" date="2020-08" db="EMBL/GenBank/DDBJ databases">
        <title>Sequencing the genomes of 1000 actinobacteria strains.</title>
        <authorList>
            <person name="Klenk H.-P."/>
        </authorList>
    </citation>
    <scope>NUCLEOTIDE SEQUENCE [LARGE SCALE GENOMIC DNA]</scope>
    <source>
        <strain evidence="2 3">DSM 45084</strain>
    </source>
</reference>
<feature type="domain" description="TIR" evidence="1">
    <location>
        <begin position="7"/>
        <end position="120"/>
    </location>
</feature>
<evidence type="ECO:0000313" key="2">
    <source>
        <dbReference type="EMBL" id="MBB4966266.1"/>
    </source>
</evidence>
<dbReference type="EMBL" id="JACHJS010000001">
    <property type="protein sequence ID" value="MBB4966266.1"/>
    <property type="molecule type" value="Genomic_DNA"/>
</dbReference>